<gene>
    <name evidence="1" type="ORF">SPHINGO391_520167</name>
</gene>
<evidence type="ECO:0000313" key="2">
    <source>
        <dbReference type="Proteomes" id="UP000326857"/>
    </source>
</evidence>
<name>A0A5E8AJX4_9SPHN</name>
<evidence type="ECO:0000313" key="1">
    <source>
        <dbReference type="EMBL" id="VVT31433.1"/>
    </source>
</evidence>
<reference evidence="1 2" key="1">
    <citation type="submission" date="2019-09" db="EMBL/GenBank/DDBJ databases">
        <authorList>
            <person name="Dittami M. S."/>
        </authorList>
    </citation>
    <scope>NUCLEOTIDE SEQUENCE [LARGE SCALE GENOMIC DNA]</scope>
    <source>
        <strain evidence="1">SPHINGO391</strain>
    </source>
</reference>
<dbReference type="EMBL" id="CABVLI010000048">
    <property type="protein sequence ID" value="VVT31433.1"/>
    <property type="molecule type" value="Genomic_DNA"/>
</dbReference>
<protein>
    <submittedName>
        <fullName evidence="1">Uncharacterized protein</fullName>
    </submittedName>
</protein>
<sequence length="82" mass="8274">MAAEAIATSSAHAQDVYGSDADRSRVAIGVGLGAGVLYGRLRGDCKRSPIVSYVGDADQFAAAVGLTLPTMSTARSMSLLAG</sequence>
<proteinExistence type="predicted"/>
<accession>A0A5E8AJX4</accession>
<dbReference type="RefSeq" id="WP_151992074.1">
    <property type="nucleotide sequence ID" value="NZ_LR701528.1"/>
</dbReference>
<dbReference type="Proteomes" id="UP000326857">
    <property type="component" value="Unassembled WGS sequence"/>
</dbReference>
<organism evidence="1 2">
    <name type="scientific">Sphingomonas aurantiaca</name>
    <dbReference type="NCBI Taxonomy" id="185949"/>
    <lineage>
        <taxon>Bacteria</taxon>
        <taxon>Pseudomonadati</taxon>
        <taxon>Pseudomonadota</taxon>
        <taxon>Alphaproteobacteria</taxon>
        <taxon>Sphingomonadales</taxon>
        <taxon>Sphingomonadaceae</taxon>
        <taxon>Sphingomonas</taxon>
    </lineage>
</organism>
<dbReference type="AlphaFoldDB" id="A0A5E8AJX4"/>